<dbReference type="GO" id="GO:0046872">
    <property type="term" value="F:metal ion binding"/>
    <property type="evidence" value="ECO:0007669"/>
    <property type="project" value="UniProtKB-KW"/>
</dbReference>
<dbReference type="GO" id="GO:0005737">
    <property type="term" value="C:cytoplasm"/>
    <property type="evidence" value="ECO:0007669"/>
    <property type="project" value="TreeGrafter"/>
</dbReference>
<accession>A0A8J7YW56</accession>
<organism evidence="10 11">
    <name type="scientific">Candidatus Altarchaeum hamiconexum</name>
    <dbReference type="NCBI Taxonomy" id="1803513"/>
    <lineage>
        <taxon>Archaea</taxon>
        <taxon>Candidatus Altarchaeota</taxon>
        <taxon>Candidatus Altiarchaeia</taxon>
        <taxon>Candidatus Altarchaeales</taxon>
        <taxon>Candidatus Altarchaeaceae</taxon>
        <taxon>Candidatus Altarchaeum</taxon>
    </lineage>
</organism>
<dbReference type="InterPro" id="IPR039356">
    <property type="entry name" value="YfbR/HDDC2"/>
</dbReference>
<comment type="subunit">
    <text evidence="4">Homodimer.</text>
</comment>
<evidence type="ECO:0000256" key="7">
    <source>
        <dbReference type="ARBA" id="ARBA00022801"/>
    </source>
</evidence>
<feature type="domain" description="HD/PDEase" evidence="8">
    <location>
        <begin position="31"/>
        <end position="154"/>
    </location>
</feature>
<dbReference type="SMART" id="SM00471">
    <property type="entry name" value="HDc"/>
    <property type="match status" value="1"/>
</dbReference>
<name>A0A8J7YW56_9ARCH</name>
<dbReference type="EMBL" id="JAACQH010000108">
    <property type="protein sequence ID" value="NCS91794.1"/>
    <property type="molecule type" value="Genomic_DNA"/>
</dbReference>
<comment type="caution">
    <text evidence="10">The sequence shown here is derived from an EMBL/GenBank/DDBJ whole genome shotgun (WGS) entry which is preliminary data.</text>
</comment>
<dbReference type="Pfam" id="PF13023">
    <property type="entry name" value="HD_3"/>
    <property type="match status" value="1"/>
</dbReference>
<comment type="cofactor">
    <cofactor evidence="2">
        <name>Mn(2+)</name>
        <dbReference type="ChEBI" id="CHEBI:29035"/>
    </cofactor>
</comment>
<keyword evidence="6" id="KW-0479">Metal-binding</keyword>
<dbReference type="GO" id="GO:0002953">
    <property type="term" value="F:5'-deoxynucleotidase activity"/>
    <property type="evidence" value="ECO:0007669"/>
    <property type="project" value="UniProtKB-EC"/>
</dbReference>
<dbReference type="PANTHER" id="PTHR11845">
    <property type="entry name" value="5'-DEOXYNUCLEOTIDASE HDDC2"/>
    <property type="match status" value="1"/>
</dbReference>
<gene>
    <name evidence="10" type="ORF">GW779_05260</name>
    <name evidence="9" type="ORF">GW910_02410</name>
</gene>
<dbReference type="Proteomes" id="UP000768163">
    <property type="component" value="Unassembled WGS sequence"/>
</dbReference>
<dbReference type="SUPFAM" id="SSF109604">
    <property type="entry name" value="HD-domain/PDEase-like"/>
    <property type="match status" value="1"/>
</dbReference>
<evidence type="ECO:0000256" key="5">
    <source>
        <dbReference type="ARBA" id="ARBA00012964"/>
    </source>
</evidence>
<evidence type="ECO:0000256" key="1">
    <source>
        <dbReference type="ARBA" id="ARBA00001638"/>
    </source>
</evidence>
<evidence type="ECO:0000256" key="2">
    <source>
        <dbReference type="ARBA" id="ARBA00001936"/>
    </source>
</evidence>
<keyword evidence="7" id="KW-0378">Hydrolase</keyword>
<dbReference type="InterPro" id="IPR006674">
    <property type="entry name" value="HD_domain"/>
</dbReference>
<proteinExistence type="predicted"/>
<comment type="cofactor">
    <cofactor evidence="3">
        <name>Co(2+)</name>
        <dbReference type="ChEBI" id="CHEBI:48828"/>
    </cofactor>
</comment>
<dbReference type="EMBL" id="JAACVF010000057">
    <property type="protein sequence ID" value="NCN64915.1"/>
    <property type="molecule type" value="Genomic_DNA"/>
</dbReference>
<evidence type="ECO:0000256" key="3">
    <source>
        <dbReference type="ARBA" id="ARBA00001941"/>
    </source>
</evidence>
<dbReference type="InterPro" id="IPR003607">
    <property type="entry name" value="HD/PDEase_dom"/>
</dbReference>
<evidence type="ECO:0000259" key="8">
    <source>
        <dbReference type="SMART" id="SM00471"/>
    </source>
</evidence>
<evidence type="ECO:0000313" key="10">
    <source>
        <dbReference type="EMBL" id="NCS91794.1"/>
    </source>
</evidence>
<comment type="catalytic activity">
    <reaction evidence="1">
        <text>a 2'-deoxyribonucleoside 5'-phosphate + H2O = a 2'-deoxyribonucleoside + phosphate</text>
        <dbReference type="Rhea" id="RHEA:36167"/>
        <dbReference type="ChEBI" id="CHEBI:15377"/>
        <dbReference type="ChEBI" id="CHEBI:18274"/>
        <dbReference type="ChEBI" id="CHEBI:43474"/>
        <dbReference type="ChEBI" id="CHEBI:65317"/>
        <dbReference type="EC" id="3.1.3.89"/>
    </reaction>
</comment>
<dbReference type="EC" id="3.1.3.89" evidence="5"/>
<evidence type="ECO:0000256" key="4">
    <source>
        <dbReference type="ARBA" id="ARBA00011738"/>
    </source>
</evidence>
<dbReference type="AlphaFoldDB" id="A0A8J7YW56"/>
<dbReference type="Proteomes" id="UP000738826">
    <property type="component" value="Unassembled WGS sequence"/>
</dbReference>
<dbReference type="Gene3D" id="1.10.3210.10">
    <property type="entry name" value="Hypothetical protein af1432"/>
    <property type="match status" value="1"/>
</dbReference>
<protein>
    <recommendedName>
        <fullName evidence="5">5'-deoxynucleotidase</fullName>
        <ecNumber evidence="5">3.1.3.89</ecNumber>
    </recommendedName>
</protein>
<reference evidence="10" key="1">
    <citation type="submission" date="2019-11" db="EMBL/GenBank/DDBJ databases">
        <title>Lipid analysis of CO2-rich subsurface aquifers suggests an autotrophy-based deep biosphere with lysolipids enriched in CPR bacteria.</title>
        <authorList>
            <person name="Probst A.J."/>
            <person name="Elling F.J."/>
            <person name="Castelle C.J."/>
            <person name="Zhu Q."/>
            <person name="Elvert M."/>
            <person name="Birarda G."/>
            <person name="Holman H.-Y."/>
            <person name="Lane K.R."/>
            <person name="Ladd B."/>
            <person name="Ryan M.C."/>
            <person name="Woyke T."/>
            <person name="Hinrichs K.-U."/>
            <person name="Banfield J.F."/>
        </authorList>
    </citation>
    <scope>NUCLEOTIDE SEQUENCE</scope>
    <source>
        <strain evidence="9">CG_2015-01_33_1645</strain>
        <strain evidence="10">CG_2015-04_33_537</strain>
    </source>
</reference>
<evidence type="ECO:0000256" key="6">
    <source>
        <dbReference type="ARBA" id="ARBA00022723"/>
    </source>
</evidence>
<evidence type="ECO:0000313" key="9">
    <source>
        <dbReference type="EMBL" id="NCN64915.1"/>
    </source>
</evidence>
<dbReference type="PANTHER" id="PTHR11845:SF13">
    <property type="entry name" value="5'-DEOXYNUCLEOTIDASE HDDC2"/>
    <property type="match status" value="1"/>
</dbReference>
<sequence length="191" mass="22367">MHTFLYFLRNYKILRDIPRSGWISCGIKLNEVESVAEHTLDTAVISMLLIDLFRKNGFEIDGEKILRTALIHDIEESILTDIPYPCKKYIPDLSKAKEEIAKDIFSNANINDIEGGYKYIELWKEKKKGGVEGDIVEISDLLSMIYEHAELKRLRMRIKTEELDEHLKNCLDDLKPFIKKYKFIKEVIPKF</sequence>
<evidence type="ECO:0000313" key="11">
    <source>
        <dbReference type="Proteomes" id="UP000738826"/>
    </source>
</evidence>